<dbReference type="AlphaFoldDB" id="A0A2T1HRY6"/>
<proteinExistence type="predicted"/>
<protein>
    <submittedName>
        <fullName evidence="2">Uncharacterized protein</fullName>
    </submittedName>
</protein>
<feature type="compositionally biased region" description="Pro residues" evidence="1">
    <location>
        <begin position="23"/>
        <end position="39"/>
    </location>
</feature>
<comment type="caution">
    <text evidence="2">The sequence shown here is derived from an EMBL/GenBank/DDBJ whole genome shotgun (WGS) entry which is preliminary data.</text>
</comment>
<sequence>MRRAISRARRPSRERRRRTQPRPRGPACPVPQRLPPSRRPFPCLRNGRPSFPDRPGHGVSVAGRWTSWPI</sequence>
<evidence type="ECO:0000256" key="1">
    <source>
        <dbReference type="SAM" id="MobiDB-lite"/>
    </source>
</evidence>
<dbReference type="Proteomes" id="UP000239772">
    <property type="component" value="Unassembled WGS sequence"/>
</dbReference>
<keyword evidence="3" id="KW-1185">Reference proteome</keyword>
<name>A0A2T1HRY6_9HYPH</name>
<reference evidence="3" key="1">
    <citation type="submission" date="2018-03" db="EMBL/GenBank/DDBJ databases">
        <authorList>
            <person name="Sun L."/>
            <person name="Liu H."/>
            <person name="Chen W."/>
            <person name="Huang K."/>
            <person name="Liu W."/>
            <person name="Gao X."/>
        </authorList>
    </citation>
    <scope>NUCLEOTIDE SEQUENCE [LARGE SCALE GENOMIC DNA]</scope>
    <source>
        <strain evidence="3">SH9</strain>
    </source>
</reference>
<dbReference type="EMBL" id="PVZS01000014">
    <property type="protein sequence ID" value="PSC04407.1"/>
    <property type="molecule type" value="Genomic_DNA"/>
</dbReference>
<feature type="compositionally biased region" description="Basic residues" evidence="1">
    <location>
        <begin position="1"/>
        <end position="21"/>
    </location>
</feature>
<organism evidence="2 3">
    <name type="scientific">Alsobacter soli</name>
    <dbReference type="NCBI Taxonomy" id="2109933"/>
    <lineage>
        <taxon>Bacteria</taxon>
        <taxon>Pseudomonadati</taxon>
        <taxon>Pseudomonadota</taxon>
        <taxon>Alphaproteobacteria</taxon>
        <taxon>Hyphomicrobiales</taxon>
        <taxon>Alsobacteraceae</taxon>
        <taxon>Alsobacter</taxon>
    </lineage>
</organism>
<accession>A0A2T1HRY6</accession>
<evidence type="ECO:0000313" key="2">
    <source>
        <dbReference type="EMBL" id="PSC04407.1"/>
    </source>
</evidence>
<gene>
    <name evidence="2" type="ORF">SLNSH_14375</name>
</gene>
<feature type="region of interest" description="Disordered" evidence="1">
    <location>
        <begin position="1"/>
        <end position="70"/>
    </location>
</feature>
<evidence type="ECO:0000313" key="3">
    <source>
        <dbReference type="Proteomes" id="UP000239772"/>
    </source>
</evidence>